<feature type="region of interest" description="Disordered" evidence="1">
    <location>
        <begin position="75"/>
        <end position="101"/>
    </location>
</feature>
<sequence length="101" mass="10844">MRCTCYTLLASPLCMRRLSLMQSTGPPAPPAIWCRWASDGGAVEITLRRLLLPDGIQTTTTTVLRVNGSAQPLIGSQRRGAEGRGSLSQWAQSCGRGRGLT</sequence>
<evidence type="ECO:0000313" key="2">
    <source>
        <dbReference type="EMBL" id="TNN37803.1"/>
    </source>
</evidence>
<dbReference type="Proteomes" id="UP000314294">
    <property type="component" value="Unassembled WGS sequence"/>
</dbReference>
<protein>
    <submittedName>
        <fullName evidence="2">Uncharacterized protein</fullName>
    </submittedName>
</protein>
<evidence type="ECO:0000256" key="1">
    <source>
        <dbReference type="SAM" id="MobiDB-lite"/>
    </source>
</evidence>
<dbReference type="EMBL" id="SRLO01001439">
    <property type="protein sequence ID" value="TNN37803.1"/>
    <property type="molecule type" value="Genomic_DNA"/>
</dbReference>
<dbReference type="AlphaFoldDB" id="A0A4Z2FAK2"/>
<evidence type="ECO:0000313" key="3">
    <source>
        <dbReference type="Proteomes" id="UP000314294"/>
    </source>
</evidence>
<name>A0A4Z2FAK2_9TELE</name>
<keyword evidence="3" id="KW-1185">Reference proteome</keyword>
<organism evidence="2 3">
    <name type="scientific">Liparis tanakae</name>
    <name type="common">Tanaka's snailfish</name>
    <dbReference type="NCBI Taxonomy" id="230148"/>
    <lineage>
        <taxon>Eukaryota</taxon>
        <taxon>Metazoa</taxon>
        <taxon>Chordata</taxon>
        <taxon>Craniata</taxon>
        <taxon>Vertebrata</taxon>
        <taxon>Euteleostomi</taxon>
        <taxon>Actinopterygii</taxon>
        <taxon>Neopterygii</taxon>
        <taxon>Teleostei</taxon>
        <taxon>Neoteleostei</taxon>
        <taxon>Acanthomorphata</taxon>
        <taxon>Eupercaria</taxon>
        <taxon>Perciformes</taxon>
        <taxon>Cottioidei</taxon>
        <taxon>Cottales</taxon>
        <taxon>Liparidae</taxon>
        <taxon>Liparis</taxon>
    </lineage>
</organism>
<comment type="caution">
    <text evidence="2">The sequence shown here is derived from an EMBL/GenBank/DDBJ whole genome shotgun (WGS) entry which is preliminary data.</text>
</comment>
<gene>
    <name evidence="2" type="ORF">EYF80_052035</name>
</gene>
<reference evidence="2 3" key="1">
    <citation type="submission" date="2019-03" db="EMBL/GenBank/DDBJ databases">
        <title>First draft genome of Liparis tanakae, snailfish: a comprehensive survey of snailfish specific genes.</title>
        <authorList>
            <person name="Kim W."/>
            <person name="Song I."/>
            <person name="Jeong J.-H."/>
            <person name="Kim D."/>
            <person name="Kim S."/>
            <person name="Ryu S."/>
            <person name="Song J.Y."/>
            <person name="Lee S.K."/>
        </authorList>
    </citation>
    <scope>NUCLEOTIDE SEQUENCE [LARGE SCALE GENOMIC DNA]</scope>
    <source>
        <tissue evidence="2">Muscle</tissue>
    </source>
</reference>
<proteinExistence type="predicted"/>
<accession>A0A4Z2FAK2</accession>